<proteinExistence type="predicted"/>
<dbReference type="GO" id="GO:0009611">
    <property type="term" value="P:response to wounding"/>
    <property type="evidence" value="ECO:0007669"/>
    <property type="project" value="InterPro"/>
</dbReference>
<evidence type="ECO:0000313" key="3">
    <source>
        <dbReference type="EMBL" id="AYV75399.1"/>
    </source>
</evidence>
<dbReference type="InterPro" id="IPR000864">
    <property type="entry name" value="Prot_inh_pot1"/>
</dbReference>
<protein>
    <submittedName>
        <fullName evidence="3">Uncharacterized protein</fullName>
    </submittedName>
</protein>
<dbReference type="EMBL" id="MK071979">
    <property type="protein sequence ID" value="AYV75399.1"/>
    <property type="molecule type" value="Genomic_DNA"/>
</dbReference>
<keyword evidence="1" id="KW-0646">Protease inhibitor</keyword>
<evidence type="ECO:0000256" key="1">
    <source>
        <dbReference type="ARBA" id="ARBA00022690"/>
    </source>
</evidence>
<organism evidence="3">
    <name type="scientific">Terrestrivirus sp</name>
    <dbReference type="NCBI Taxonomy" id="2487775"/>
    <lineage>
        <taxon>Viruses</taxon>
        <taxon>Varidnaviria</taxon>
        <taxon>Bamfordvirae</taxon>
        <taxon>Nucleocytoviricota</taxon>
        <taxon>Megaviricetes</taxon>
        <taxon>Imitervirales</taxon>
        <taxon>Mimiviridae</taxon>
        <taxon>Klosneuvirinae</taxon>
    </lineage>
</organism>
<dbReference type="SUPFAM" id="SSF54654">
    <property type="entry name" value="CI-2 family of serine protease inhibitors"/>
    <property type="match status" value="1"/>
</dbReference>
<sequence>MTYYAKYIKYKLKYLNLQHGGSGEKTSYWDGKDGNLFYHPKYGILYEQTHYATDGGPTFHLEDGTQVKEISFIWKPEVITLPNPKPNKDDDDFSKDLRKIGVYSGSQQYIKPDKKSFHELVGKTVDDAVNFMKKNYPYMNAAPIKVGTLRIQNYDTQRVWIDYDANGLVSITPKIG</sequence>
<accession>A0A3G4ZPM9</accession>
<name>A0A3G4ZPM9_9VIRU</name>
<dbReference type="Gene3D" id="3.30.10.10">
    <property type="entry name" value="Trypsin Inhibitor V, subunit A"/>
    <property type="match status" value="1"/>
</dbReference>
<dbReference type="GO" id="GO:0004867">
    <property type="term" value="F:serine-type endopeptidase inhibitor activity"/>
    <property type="evidence" value="ECO:0007669"/>
    <property type="project" value="UniProtKB-KW"/>
</dbReference>
<keyword evidence="2" id="KW-0722">Serine protease inhibitor</keyword>
<reference evidence="3" key="1">
    <citation type="submission" date="2018-10" db="EMBL/GenBank/DDBJ databases">
        <title>Hidden diversity of soil giant viruses.</title>
        <authorList>
            <person name="Schulz F."/>
            <person name="Alteio L."/>
            <person name="Goudeau D."/>
            <person name="Ryan E.M."/>
            <person name="Malmstrom R.R."/>
            <person name="Blanchard J."/>
            <person name="Woyke T."/>
        </authorList>
    </citation>
    <scope>NUCLEOTIDE SEQUENCE</scope>
    <source>
        <strain evidence="3">TEV1</strain>
    </source>
</reference>
<gene>
    <name evidence="3" type="ORF">Terrestrivirus1_273</name>
</gene>
<dbReference type="InterPro" id="IPR036354">
    <property type="entry name" value="Prot_inh_pot1_sf"/>
</dbReference>
<dbReference type="Pfam" id="PF00280">
    <property type="entry name" value="potato_inhibit"/>
    <property type="match status" value="1"/>
</dbReference>
<evidence type="ECO:0000256" key="2">
    <source>
        <dbReference type="ARBA" id="ARBA00022900"/>
    </source>
</evidence>